<feature type="domain" description="AMP-binding enzyme C-terminal" evidence="4">
    <location>
        <begin position="418"/>
        <end position="491"/>
    </location>
</feature>
<dbReference type="EC" id="6.2.1.7" evidence="5"/>
<dbReference type="InterPro" id="IPR054986">
    <property type="entry name" value="Bile_CoA_ligase"/>
</dbReference>
<dbReference type="InterPro" id="IPR045851">
    <property type="entry name" value="AMP-bd_C_sf"/>
</dbReference>
<accession>A0ABT2S7K1</accession>
<organism evidence="5 6">
    <name type="scientific">Dorea ammoniilytica</name>
    <dbReference type="NCBI Taxonomy" id="2981788"/>
    <lineage>
        <taxon>Bacteria</taxon>
        <taxon>Bacillati</taxon>
        <taxon>Bacillota</taxon>
        <taxon>Clostridia</taxon>
        <taxon>Lachnospirales</taxon>
        <taxon>Lachnospiraceae</taxon>
        <taxon>Dorea</taxon>
    </lineage>
</organism>
<keyword evidence="2 5" id="KW-0436">Ligase</keyword>
<dbReference type="Pfam" id="PF00501">
    <property type="entry name" value="AMP-binding"/>
    <property type="match status" value="1"/>
</dbReference>
<comment type="caution">
    <text evidence="5">The sequence shown here is derived from an EMBL/GenBank/DDBJ whole genome shotgun (WGS) entry which is preliminary data.</text>
</comment>
<dbReference type="Proteomes" id="UP001207605">
    <property type="component" value="Unassembled WGS sequence"/>
</dbReference>
<dbReference type="Gene3D" id="3.40.50.12780">
    <property type="entry name" value="N-terminal domain of ligase-like"/>
    <property type="match status" value="1"/>
</dbReference>
<evidence type="ECO:0000256" key="1">
    <source>
        <dbReference type="ARBA" id="ARBA00006432"/>
    </source>
</evidence>
<reference evidence="5 6" key="1">
    <citation type="journal article" date="2021" name="ISME Commun">
        <title>Automated analysis of genomic sequences facilitates high-throughput and comprehensive description of bacteria.</title>
        <authorList>
            <person name="Hitch T.C.A."/>
        </authorList>
    </citation>
    <scope>NUCLEOTIDE SEQUENCE [LARGE SCALE GENOMIC DNA]</scope>
    <source>
        <strain evidence="5 6">Sanger_02</strain>
    </source>
</reference>
<protein>
    <submittedName>
        <fullName evidence="5">Bile acid--CoA ligase BaiB</fullName>
        <ecNumber evidence="5">6.2.1.7</ecNumber>
    </submittedName>
</protein>
<dbReference type="PANTHER" id="PTHR43201">
    <property type="entry name" value="ACYL-COA SYNTHETASE"/>
    <property type="match status" value="1"/>
</dbReference>
<keyword evidence="6" id="KW-1185">Reference proteome</keyword>
<gene>
    <name evidence="5" type="primary">baiB</name>
    <name evidence="5" type="ORF">OCV65_09745</name>
</gene>
<evidence type="ECO:0000256" key="2">
    <source>
        <dbReference type="ARBA" id="ARBA00022598"/>
    </source>
</evidence>
<dbReference type="GO" id="GO:0047747">
    <property type="term" value="F:cholate-CoA ligase activity"/>
    <property type="evidence" value="ECO:0007669"/>
    <property type="project" value="UniProtKB-EC"/>
</dbReference>
<evidence type="ECO:0000259" key="3">
    <source>
        <dbReference type="Pfam" id="PF00501"/>
    </source>
</evidence>
<dbReference type="InterPro" id="IPR000873">
    <property type="entry name" value="AMP-dep_synth/lig_dom"/>
</dbReference>
<sequence length="521" mass="58076">MSTKHFNIFNTGESSFFTPGVQLANIARVKPDAPAIVYINPENKESVMTWHSLEVLSNRIAWYLLEQGIKPGKSVIVALPNIPTHIALAFGIWKAGGCYVPVSPRVPRKNMIEICECVSPSLVITNRWKPEGCLSLSSSELKTISEDYPEHMPPDIMAVPNLANCSGGTSGKTKVIEQDMAAGESDEGLKTWFAISGMRFEMRQLLAGPLFHGAPHSVAFNGLYCGNTLYIPSCFDAKAIVALIKKYKIEYVQMVPTLMQRIIRLPDFNPEDLQSLEVFCHTGGVCSADLKRKWFDILPPEKIYEIYSMTECVGMTSIRGDEWLAHEGSVGRMPCGEIAIRDSEGHNLPIGETGEIFMSWGPNKPKVTYKNITPLESDENGFRSVGDIGYVDNEGYLYFKDRRSDMIVTGGENVFAAEIESVLKKHKKVNDAVVVGLPDKEWGHRIHAFVETTELVSDKTLIKFALNYLPPYKIPKSFEHIDHIPRNESGKVVRSQLVEDYLKRHADTCSSSSTKGEKHGE</sequence>
<dbReference type="EMBL" id="JAOQJV010000013">
    <property type="protein sequence ID" value="MCU6700508.1"/>
    <property type="molecule type" value="Genomic_DNA"/>
</dbReference>
<evidence type="ECO:0000259" key="4">
    <source>
        <dbReference type="Pfam" id="PF13193"/>
    </source>
</evidence>
<dbReference type="PANTHER" id="PTHR43201:SF5">
    <property type="entry name" value="MEDIUM-CHAIN ACYL-COA LIGASE ACSF2, MITOCHONDRIAL"/>
    <property type="match status" value="1"/>
</dbReference>
<dbReference type="RefSeq" id="WP_262581867.1">
    <property type="nucleotide sequence ID" value="NZ_JAOQJV010000013.1"/>
</dbReference>
<evidence type="ECO:0000313" key="5">
    <source>
        <dbReference type="EMBL" id="MCU6700508.1"/>
    </source>
</evidence>
<dbReference type="Pfam" id="PF13193">
    <property type="entry name" value="AMP-binding_C"/>
    <property type="match status" value="1"/>
</dbReference>
<dbReference type="InterPro" id="IPR025110">
    <property type="entry name" value="AMP-bd_C"/>
</dbReference>
<name>A0ABT2S7K1_9FIRM</name>
<comment type="similarity">
    <text evidence="1">Belongs to the ATP-dependent AMP-binding enzyme family.</text>
</comment>
<proteinExistence type="inferred from homology"/>
<feature type="domain" description="AMP-dependent synthetase/ligase" evidence="3">
    <location>
        <begin position="26"/>
        <end position="359"/>
    </location>
</feature>
<evidence type="ECO:0000313" key="6">
    <source>
        <dbReference type="Proteomes" id="UP001207605"/>
    </source>
</evidence>
<dbReference type="NCBIfam" id="NF038344">
    <property type="entry name" value="bile_CoA_BaiB"/>
    <property type="match status" value="1"/>
</dbReference>
<dbReference type="Gene3D" id="3.30.300.30">
    <property type="match status" value="1"/>
</dbReference>
<dbReference type="InterPro" id="IPR042099">
    <property type="entry name" value="ANL_N_sf"/>
</dbReference>
<dbReference type="SUPFAM" id="SSF56801">
    <property type="entry name" value="Acetyl-CoA synthetase-like"/>
    <property type="match status" value="1"/>
</dbReference>